<evidence type="ECO:0000259" key="8">
    <source>
        <dbReference type="SMART" id="SM01230"/>
    </source>
</evidence>
<comment type="caution">
    <text evidence="9">The sequence shown here is derived from an EMBL/GenBank/DDBJ whole genome shotgun (WGS) entry which is preliminary data.</text>
</comment>
<evidence type="ECO:0000256" key="6">
    <source>
        <dbReference type="ARBA" id="ARBA00022741"/>
    </source>
</evidence>
<feature type="domain" description="GS catalytic" evidence="8">
    <location>
        <begin position="1"/>
        <end position="207"/>
    </location>
</feature>
<keyword evidence="4" id="KW-0963">Cytoplasm</keyword>
<dbReference type="InterPro" id="IPR050292">
    <property type="entry name" value="Glutamine_Synthetase"/>
</dbReference>
<evidence type="ECO:0000256" key="2">
    <source>
        <dbReference type="ARBA" id="ARBA00009897"/>
    </source>
</evidence>
<keyword evidence="10" id="KW-1185">Reference proteome</keyword>
<dbReference type="OrthoDB" id="1936100at2759"/>
<gene>
    <name evidence="9" type="ORF">B0T10DRAFT_588749</name>
</gene>
<evidence type="ECO:0000313" key="10">
    <source>
        <dbReference type="Proteomes" id="UP000777438"/>
    </source>
</evidence>
<protein>
    <recommendedName>
        <fullName evidence="3">glutamine synthetase</fullName>
        <ecNumber evidence="3">6.3.1.2</ecNumber>
    </recommendedName>
</protein>
<dbReference type="GO" id="GO:0004356">
    <property type="term" value="F:glutamine synthetase activity"/>
    <property type="evidence" value="ECO:0007669"/>
    <property type="project" value="UniProtKB-EC"/>
</dbReference>
<evidence type="ECO:0000256" key="1">
    <source>
        <dbReference type="ARBA" id="ARBA00004496"/>
    </source>
</evidence>
<dbReference type="InterPro" id="IPR008146">
    <property type="entry name" value="Gln_synth_cat_dom"/>
</dbReference>
<evidence type="ECO:0000256" key="5">
    <source>
        <dbReference type="ARBA" id="ARBA00022598"/>
    </source>
</evidence>
<name>A0A9P8VTR6_9HYPO</name>
<comment type="subcellular location">
    <subcellularLocation>
        <location evidence="1">Cytoplasm</location>
    </subcellularLocation>
</comment>
<dbReference type="FunFam" id="3.30.590.10:FF:000011">
    <property type="entry name" value="Glutamine synthetase"/>
    <property type="match status" value="1"/>
</dbReference>
<dbReference type="EMBL" id="JAGPYM010000045">
    <property type="protein sequence ID" value="KAH6873648.1"/>
    <property type="molecule type" value="Genomic_DNA"/>
</dbReference>
<keyword evidence="7" id="KW-0067">ATP-binding</keyword>
<evidence type="ECO:0000256" key="3">
    <source>
        <dbReference type="ARBA" id="ARBA00012937"/>
    </source>
</evidence>
<evidence type="ECO:0000256" key="4">
    <source>
        <dbReference type="ARBA" id="ARBA00022490"/>
    </source>
</evidence>
<proteinExistence type="inferred from homology"/>
<organism evidence="9 10">
    <name type="scientific">Thelonectria olida</name>
    <dbReference type="NCBI Taxonomy" id="1576542"/>
    <lineage>
        <taxon>Eukaryota</taxon>
        <taxon>Fungi</taxon>
        <taxon>Dikarya</taxon>
        <taxon>Ascomycota</taxon>
        <taxon>Pezizomycotina</taxon>
        <taxon>Sordariomycetes</taxon>
        <taxon>Hypocreomycetidae</taxon>
        <taxon>Hypocreales</taxon>
        <taxon>Nectriaceae</taxon>
        <taxon>Thelonectria</taxon>
    </lineage>
</organism>
<dbReference type="GO" id="GO:0005737">
    <property type="term" value="C:cytoplasm"/>
    <property type="evidence" value="ECO:0007669"/>
    <property type="project" value="UniProtKB-SubCell"/>
</dbReference>
<evidence type="ECO:0000313" key="9">
    <source>
        <dbReference type="EMBL" id="KAH6873648.1"/>
    </source>
</evidence>
<accession>A0A9P8VTR6</accession>
<dbReference type="PANTHER" id="PTHR20852">
    <property type="entry name" value="GLUTAMINE SYNTHETASE"/>
    <property type="match status" value="1"/>
</dbReference>
<dbReference type="SUPFAM" id="SSF55931">
    <property type="entry name" value="Glutamine synthetase/guanido kinase"/>
    <property type="match status" value="1"/>
</dbReference>
<evidence type="ECO:0000256" key="7">
    <source>
        <dbReference type="ARBA" id="ARBA00022840"/>
    </source>
</evidence>
<dbReference type="Proteomes" id="UP000777438">
    <property type="component" value="Unassembled WGS sequence"/>
</dbReference>
<dbReference type="GO" id="GO:0006542">
    <property type="term" value="P:glutamine biosynthetic process"/>
    <property type="evidence" value="ECO:0007669"/>
    <property type="project" value="TreeGrafter"/>
</dbReference>
<dbReference type="Gene3D" id="3.30.590.10">
    <property type="entry name" value="Glutamine synthetase/guanido kinase, catalytic domain"/>
    <property type="match status" value="2"/>
</dbReference>
<comment type="similarity">
    <text evidence="2">Belongs to the glutamine synthetase family.</text>
</comment>
<dbReference type="PANTHER" id="PTHR20852:SF57">
    <property type="entry name" value="GLUTAMINE SYNTHETASE 2 CYTOPLASMIC"/>
    <property type="match status" value="1"/>
</dbReference>
<keyword evidence="6" id="KW-0547">Nucleotide-binding</keyword>
<dbReference type="EC" id="6.3.1.2" evidence="3"/>
<dbReference type="InterPro" id="IPR014746">
    <property type="entry name" value="Gln_synth/guanido_kin_cat_dom"/>
</dbReference>
<dbReference type="SMART" id="SM01230">
    <property type="entry name" value="Gln-synt_C"/>
    <property type="match status" value="1"/>
</dbReference>
<reference evidence="9 10" key="1">
    <citation type="journal article" date="2021" name="Nat. Commun.">
        <title>Genetic determinants of endophytism in the Arabidopsis root mycobiome.</title>
        <authorList>
            <person name="Mesny F."/>
            <person name="Miyauchi S."/>
            <person name="Thiergart T."/>
            <person name="Pickel B."/>
            <person name="Atanasova L."/>
            <person name="Karlsson M."/>
            <person name="Huettel B."/>
            <person name="Barry K.W."/>
            <person name="Haridas S."/>
            <person name="Chen C."/>
            <person name="Bauer D."/>
            <person name="Andreopoulos W."/>
            <person name="Pangilinan J."/>
            <person name="LaButti K."/>
            <person name="Riley R."/>
            <person name="Lipzen A."/>
            <person name="Clum A."/>
            <person name="Drula E."/>
            <person name="Henrissat B."/>
            <person name="Kohler A."/>
            <person name="Grigoriev I.V."/>
            <person name="Martin F.M."/>
            <person name="Hacquard S."/>
        </authorList>
    </citation>
    <scope>NUCLEOTIDE SEQUENCE [LARGE SCALE GENOMIC DNA]</scope>
    <source>
        <strain evidence="9 10">MPI-CAGE-CH-0241</strain>
    </source>
</reference>
<keyword evidence="5" id="KW-0436">Ligase</keyword>
<dbReference type="GO" id="GO:0005524">
    <property type="term" value="F:ATP binding"/>
    <property type="evidence" value="ECO:0007669"/>
    <property type="project" value="UniProtKB-KW"/>
</dbReference>
<dbReference type="AlphaFoldDB" id="A0A9P8VTR6"/>
<sequence length="230" mass="25602">MGNPNKDPYSTEELDTFKPWFGLEPEYTLLDLDDRPYGLPFGGFPAPSFPQSQGEYYWGVSTGKVVQRDIVEAHYRACLLGDHLWVARFFLARIAEAFGAKVSVHPKPMKGLHSSFFTKAIREESGMKHIEAVIKNLEPHHVDCIKEHGEANELRLTDRHETGSIDKFTDGAADRGTSIRIRRETAANGSGYFEDQRPASKSYIGSMSVRSLRKSVSSLLPNPGSSAPCV</sequence>